<sequence>MRYRIFGRTGLRVSSFALGTGNFGKGWGYGSDREEARQVFDHYRAAGGNFIDTADQYQFGQSEEFLGDFMAQDREDIVLATKYSLGDRPDAGLQRTGNSRKSMLRSVEASLKRLKTDRIDLLWVHMPDGVTPIDEIARGLDDLARSGKILYAGLSDFPAWRVASAATLAEVRGWSPIAAVQLEYSLVERSSERELLPMAEAFGLGTVGWSPLGGGLLTGKYRKGESGRAQGLGAVIHGESDARKTATVDTVLAVAEETGKSPGQVAIAWVLSKGVLPILGPRTPEQLADNLKALEVALSPEQIERLDSASAIPLGFPYDIVAASADPLAGGKRALTDFPRFAVR</sequence>
<comment type="caution">
    <text evidence="3">The sequence shown here is derived from an EMBL/GenBank/DDBJ whole genome shotgun (WGS) entry which is preliminary data.</text>
</comment>
<protein>
    <submittedName>
        <fullName evidence="3">Aldo/keto reductase</fullName>
    </submittedName>
</protein>
<reference evidence="4" key="1">
    <citation type="journal article" date="2019" name="Int. J. Syst. Evol. Microbiol.">
        <title>The Global Catalogue of Microorganisms (GCM) 10K type strain sequencing project: providing services to taxonomists for standard genome sequencing and annotation.</title>
        <authorList>
            <consortium name="The Broad Institute Genomics Platform"/>
            <consortium name="The Broad Institute Genome Sequencing Center for Infectious Disease"/>
            <person name="Wu L."/>
            <person name="Ma J."/>
        </authorList>
    </citation>
    <scope>NUCLEOTIDE SEQUENCE [LARGE SCALE GENOMIC DNA]</scope>
    <source>
        <strain evidence="4">CGMCC 1.19062</strain>
    </source>
</reference>
<keyword evidence="1" id="KW-0560">Oxidoreductase</keyword>
<evidence type="ECO:0000313" key="3">
    <source>
        <dbReference type="EMBL" id="MFD2265069.1"/>
    </source>
</evidence>
<feature type="domain" description="NADP-dependent oxidoreductase" evidence="2">
    <location>
        <begin position="17"/>
        <end position="310"/>
    </location>
</feature>
<dbReference type="CDD" id="cd19080">
    <property type="entry name" value="AKR_AKR9A_9B"/>
    <property type="match status" value="1"/>
</dbReference>
<gene>
    <name evidence="3" type="ORF">ACFSM5_19350</name>
</gene>
<dbReference type="Gene3D" id="3.20.20.100">
    <property type="entry name" value="NADP-dependent oxidoreductase domain"/>
    <property type="match status" value="1"/>
</dbReference>
<keyword evidence="4" id="KW-1185">Reference proteome</keyword>
<dbReference type="InterPro" id="IPR036812">
    <property type="entry name" value="NAD(P)_OxRdtase_dom_sf"/>
</dbReference>
<evidence type="ECO:0000259" key="2">
    <source>
        <dbReference type="Pfam" id="PF00248"/>
    </source>
</evidence>
<accession>A0ABW5DVU9</accession>
<dbReference type="PANTHER" id="PTHR43364:SF4">
    <property type="entry name" value="NAD(P)-LINKED OXIDOREDUCTASE SUPERFAMILY PROTEIN"/>
    <property type="match status" value="1"/>
</dbReference>
<dbReference type="InterPro" id="IPR023210">
    <property type="entry name" value="NADP_OxRdtase_dom"/>
</dbReference>
<dbReference type="InterPro" id="IPR050523">
    <property type="entry name" value="AKR_Detox_Biosynth"/>
</dbReference>
<dbReference type="InterPro" id="IPR020471">
    <property type="entry name" value="AKR"/>
</dbReference>
<name>A0ABW5DVU9_9PROT</name>
<dbReference type="EMBL" id="JBHUIP010000014">
    <property type="protein sequence ID" value="MFD2265069.1"/>
    <property type="molecule type" value="Genomic_DNA"/>
</dbReference>
<dbReference type="Proteomes" id="UP001597295">
    <property type="component" value="Unassembled WGS sequence"/>
</dbReference>
<evidence type="ECO:0000256" key="1">
    <source>
        <dbReference type="ARBA" id="ARBA00023002"/>
    </source>
</evidence>
<dbReference type="PANTHER" id="PTHR43364">
    <property type="entry name" value="NADH-SPECIFIC METHYLGLYOXAL REDUCTASE-RELATED"/>
    <property type="match status" value="1"/>
</dbReference>
<proteinExistence type="predicted"/>
<evidence type="ECO:0000313" key="4">
    <source>
        <dbReference type="Proteomes" id="UP001597295"/>
    </source>
</evidence>
<dbReference type="SUPFAM" id="SSF51430">
    <property type="entry name" value="NAD(P)-linked oxidoreductase"/>
    <property type="match status" value="1"/>
</dbReference>
<dbReference type="Pfam" id="PF00248">
    <property type="entry name" value="Aldo_ket_red"/>
    <property type="match status" value="1"/>
</dbReference>
<dbReference type="RefSeq" id="WP_379878234.1">
    <property type="nucleotide sequence ID" value="NZ_JBHUIP010000014.1"/>
</dbReference>
<organism evidence="3 4">
    <name type="scientific">Lacibacterium aquatile</name>
    <dbReference type="NCBI Taxonomy" id="1168082"/>
    <lineage>
        <taxon>Bacteria</taxon>
        <taxon>Pseudomonadati</taxon>
        <taxon>Pseudomonadota</taxon>
        <taxon>Alphaproteobacteria</taxon>
        <taxon>Rhodospirillales</taxon>
        <taxon>Rhodospirillaceae</taxon>
    </lineage>
</organism>
<dbReference type="PRINTS" id="PR00069">
    <property type="entry name" value="ALDKETRDTASE"/>
</dbReference>